<feature type="compositionally biased region" description="Pro residues" evidence="3">
    <location>
        <begin position="42"/>
        <end position="52"/>
    </location>
</feature>
<feature type="compositionally biased region" description="Basic and acidic residues" evidence="3">
    <location>
        <begin position="120"/>
        <end position="147"/>
    </location>
</feature>
<dbReference type="PANTHER" id="PTHR14087">
    <property type="entry name" value="THYMOCYTE NUCLEAR PROTEIN 1"/>
    <property type="match status" value="1"/>
</dbReference>
<reference evidence="5 6" key="1">
    <citation type="submission" date="2019-04" db="EMBL/GenBank/DDBJ databases">
        <title>Comparative genomics and transcriptomics to analyze fruiting body development in filamentous ascomycetes.</title>
        <authorList>
            <consortium name="DOE Joint Genome Institute"/>
            <person name="Lutkenhaus R."/>
            <person name="Traeger S."/>
            <person name="Breuer J."/>
            <person name="Kuo A."/>
            <person name="Lipzen A."/>
            <person name="Pangilinan J."/>
            <person name="Dilworth D."/>
            <person name="Sandor L."/>
            <person name="Poggeler S."/>
            <person name="Barry K."/>
            <person name="Grigoriev I.V."/>
            <person name="Nowrousian M."/>
        </authorList>
    </citation>
    <scope>NUCLEOTIDE SEQUENCE [LARGE SCALE GENOMIC DNA]</scope>
    <source>
        <strain evidence="5 6">CBS 389.68</strain>
    </source>
</reference>
<dbReference type="STRING" id="341454.A0A4S2MI84"/>
<dbReference type="EMBL" id="ML220179">
    <property type="protein sequence ID" value="TGZ76425.1"/>
    <property type="molecule type" value="Genomic_DNA"/>
</dbReference>
<gene>
    <name evidence="5" type="ORF">EX30DRAFT_352642</name>
</gene>
<feature type="compositionally biased region" description="Low complexity" evidence="3">
    <location>
        <begin position="85"/>
        <end position="101"/>
    </location>
</feature>
<evidence type="ECO:0000256" key="2">
    <source>
        <dbReference type="ARBA" id="ARBA00023242"/>
    </source>
</evidence>
<name>A0A4S2MI84_9PEZI</name>
<dbReference type="AlphaFoldDB" id="A0A4S2MI84"/>
<dbReference type="Gene3D" id="3.10.590.10">
    <property type="entry name" value="ph1033 like domains"/>
    <property type="match status" value="1"/>
</dbReference>
<dbReference type="InterPro" id="IPR002740">
    <property type="entry name" value="EVE_domain"/>
</dbReference>
<dbReference type="InterPro" id="IPR047197">
    <property type="entry name" value="THYN1-like_EVE"/>
</dbReference>
<dbReference type="SUPFAM" id="SSF88697">
    <property type="entry name" value="PUA domain-like"/>
    <property type="match status" value="1"/>
</dbReference>
<dbReference type="OrthoDB" id="41445at2759"/>
<evidence type="ECO:0000313" key="6">
    <source>
        <dbReference type="Proteomes" id="UP000298138"/>
    </source>
</evidence>
<dbReference type="CDD" id="cd21133">
    <property type="entry name" value="EVE"/>
    <property type="match status" value="1"/>
</dbReference>
<feature type="compositionally biased region" description="Basic and acidic residues" evidence="3">
    <location>
        <begin position="65"/>
        <end position="74"/>
    </location>
</feature>
<evidence type="ECO:0000313" key="5">
    <source>
        <dbReference type="EMBL" id="TGZ76425.1"/>
    </source>
</evidence>
<dbReference type="PANTHER" id="PTHR14087:SF7">
    <property type="entry name" value="THYMOCYTE NUCLEAR PROTEIN 1"/>
    <property type="match status" value="1"/>
</dbReference>
<proteinExistence type="predicted"/>
<keyword evidence="6" id="KW-1185">Reference proteome</keyword>
<dbReference type="InterPro" id="IPR052181">
    <property type="entry name" value="5hmC_binding"/>
</dbReference>
<accession>A0A4S2MI84</accession>
<dbReference type="Proteomes" id="UP000298138">
    <property type="component" value="Unassembled WGS sequence"/>
</dbReference>
<protein>
    <submittedName>
        <fullName evidence="5">DUF55-domain-containing protein</fullName>
    </submittedName>
</protein>
<dbReference type="InParanoid" id="A0A4S2MI84"/>
<dbReference type="InterPro" id="IPR015947">
    <property type="entry name" value="PUA-like_sf"/>
</dbReference>
<dbReference type="GO" id="GO:0005634">
    <property type="term" value="C:nucleus"/>
    <property type="evidence" value="ECO:0007669"/>
    <property type="project" value="UniProtKB-SubCell"/>
</dbReference>
<evidence type="ECO:0000256" key="3">
    <source>
        <dbReference type="SAM" id="MobiDB-lite"/>
    </source>
</evidence>
<keyword evidence="2" id="KW-0539">Nucleus</keyword>
<evidence type="ECO:0000256" key="1">
    <source>
        <dbReference type="ARBA" id="ARBA00004123"/>
    </source>
</evidence>
<feature type="region of interest" description="Disordered" evidence="3">
    <location>
        <begin position="37"/>
        <end position="187"/>
    </location>
</feature>
<dbReference type="Pfam" id="PF01878">
    <property type="entry name" value="EVE"/>
    <property type="match status" value="2"/>
</dbReference>
<evidence type="ECO:0000259" key="4">
    <source>
        <dbReference type="Pfam" id="PF01878"/>
    </source>
</evidence>
<comment type="subcellular location">
    <subcellularLocation>
        <location evidence="1">Nucleus</location>
    </subcellularLocation>
</comment>
<feature type="domain" description="EVE" evidence="4">
    <location>
        <begin position="191"/>
        <end position="271"/>
    </location>
</feature>
<feature type="domain" description="EVE" evidence="4">
    <location>
        <begin position="295"/>
        <end position="373"/>
    </location>
</feature>
<organism evidence="5 6">
    <name type="scientific">Ascodesmis nigricans</name>
    <dbReference type="NCBI Taxonomy" id="341454"/>
    <lineage>
        <taxon>Eukaryota</taxon>
        <taxon>Fungi</taxon>
        <taxon>Dikarya</taxon>
        <taxon>Ascomycota</taxon>
        <taxon>Pezizomycotina</taxon>
        <taxon>Pezizomycetes</taxon>
        <taxon>Pezizales</taxon>
        <taxon>Ascodesmidaceae</taxon>
        <taxon>Ascodesmis</taxon>
    </lineage>
</organism>
<sequence length="379" mass="41514">MAGRASVTCPACRSSTACNTTPRVHSLSRRQSKFLPLHFPTPIDPPTLPPPVHAALFTTMPPKRRRDDAEEPPKPLRRSARTKLANSESATAAAAVVSKSSGRGRKGAVKQTVAEEKEEEEKKDAGLKKKGKANETKANKAEDETSKKSAKASPTGSKPAPSTPPPKRAGKKAKIATPKTEVPDDRKGGTRFWLLKAEPESRIEKGVDVKFSIDDLAAMKEPAPWDGVRNYAARNNLRAMKKGDLAFFYHSNCKAPGIVGIMEIVQEASVDGLSPSLAPVPFAPSIPFVPFTDTPIETAFDPAAPYYDPASNRSTPKWDLVHVAFRRNLARQIGLQELKQYNDKELSTMPLLKMGRLSVSEVPEECWKFVLELEKRKEA</sequence>